<feature type="region of interest" description="Disordered" evidence="1">
    <location>
        <begin position="883"/>
        <end position="909"/>
    </location>
</feature>
<evidence type="ECO:0000313" key="3">
    <source>
        <dbReference type="Proteomes" id="UP000799640"/>
    </source>
</evidence>
<organism evidence="2 3">
    <name type="scientific">Trichodelitschia bisporula</name>
    <dbReference type="NCBI Taxonomy" id="703511"/>
    <lineage>
        <taxon>Eukaryota</taxon>
        <taxon>Fungi</taxon>
        <taxon>Dikarya</taxon>
        <taxon>Ascomycota</taxon>
        <taxon>Pezizomycotina</taxon>
        <taxon>Dothideomycetes</taxon>
        <taxon>Dothideomycetes incertae sedis</taxon>
        <taxon>Phaeotrichales</taxon>
        <taxon>Phaeotrichaceae</taxon>
        <taxon>Trichodelitschia</taxon>
    </lineage>
</organism>
<name>A0A6G1HVS1_9PEZI</name>
<feature type="region of interest" description="Disordered" evidence="1">
    <location>
        <begin position="833"/>
        <end position="863"/>
    </location>
</feature>
<feature type="compositionally biased region" description="Polar residues" evidence="1">
    <location>
        <begin position="20"/>
        <end position="41"/>
    </location>
</feature>
<feature type="region of interest" description="Disordered" evidence="1">
    <location>
        <begin position="993"/>
        <end position="1030"/>
    </location>
</feature>
<reference evidence="2" key="1">
    <citation type="journal article" date="2020" name="Stud. Mycol.">
        <title>101 Dothideomycetes genomes: a test case for predicting lifestyles and emergence of pathogens.</title>
        <authorList>
            <person name="Haridas S."/>
            <person name="Albert R."/>
            <person name="Binder M."/>
            <person name="Bloem J."/>
            <person name="Labutti K."/>
            <person name="Salamov A."/>
            <person name="Andreopoulos B."/>
            <person name="Baker S."/>
            <person name="Barry K."/>
            <person name="Bills G."/>
            <person name="Bluhm B."/>
            <person name="Cannon C."/>
            <person name="Castanera R."/>
            <person name="Culley D."/>
            <person name="Daum C."/>
            <person name="Ezra D."/>
            <person name="Gonzalez J."/>
            <person name="Henrissat B."/>
            <person name="Kuo A."/>
            <person name="Liang C."/>
            <person name="Lipzen A."/>
            <person name="Lutzoni F."/>
            <person name="Magnuson J."/>
            <person name="Mondo S."/>
            <person name="Nolan M."/>
            <person name="Ohm R."/>
            <person name="Pangilinan J."/>
            <person name="Park H.-J."/>
            <person name="Ramirez L."/>
            <person name="Alfaro M."/>
            <person name="Sun H."/>
            <person name="Tritt A."/>
            <person name="Yoshinaga Y."/>
            <person name="Zwiers L.-H."/>
            <person name="Turgeon B."/>
            <person name="Goodwin S."/>
            <person name="Spatafora J."/>
            <person name="Crous P."/>
            <person name="Grigoriev I."/>
        </authorList>
    </citation>
    <scope>NUCLEOTIDE SEQUENCE</scope>
    <source>
        <strain evidence="2">CBS 262.69</strain>
    </source>
</reference>
<dbReference type="OrthoDB" id="3922633at2759"/>
<feature type="compositionally biased region" description="Low complexity" evidence="1">
    <location>
        <begin position="1125"/>
        <end position="1139"/>
    </location>
</feature>
<feature type="compositionally biased region" description="Polar residues" evidence="1">
    <location>
        <begin position="801"/>
        <end position="814"/>
    </location>
</feature>
<feature type="region of interest" description="Disordered" evidence="1">
    <location>
        <begin position="64"/>
        <end position="121"/>
    </location>
</feature>
<proteinExistence type="predicted"/>
<feature type="compositionally biased region" description="Polar residues" evidence="1">
    <location>
        <begin position="884"/>
        <end position="903"/>
    </location>
</feature>
<accession>A0A6G1HVS1</accession>
<feature type="region of interest" description="Disordered" evidence="1">
    <location>
        <begin position="1109"/>
        <end position="1172"/>
    </location>
</feature>
<feature type="compositionally biased region" description="Polar residues" evidence="1">
    <location>
        <begin position="64"/>
        <end position="75"/>
    </location>
</feature>
<evidence type="ECO:0000313" key="2">
    <source>
        <dbReference type="EMBL" id="KAF2399966.1"/>
    </source>
</evidence>
<feature type="compositionally biased region" description="Basic and acidic residues" evidence="1">
    <location>
        <begin position="1"/>
        <end position="19"/>
    </location>
</feature>
<gene>
    <name evidence="2" type="ORF">EJ06DRAFT_41150</name>
</gene>
<feature type="region of interest" description="Disordered" evidence="1">
    <location>
        <begin position="1"/>
        <end position="41"/>
    </location>
</feature>
<keyword evidence="3" id="KW-1185">Reference proteome</keyword>
<feature type="compositionally biased region" description="Polar residues" evidence="1">
    <location>
        <begin position="176"/>
        <end position="185"/>
    </location>
</feature>
<sequence>MMPLTDRDPNVCSNRDSRDSAFSNGSKHGSIPTSQENTITNPGVMSMLRNTTEMGDLGAICHSAPSSSRFTQPHRVQNRRSGACLSMSSTQSHTSKRSSNHREWPSISSAGGRRSMTSNCTAPPYMHSISASLANLSEPCSGASTPAYHSTFNRPQTMNTSHYALAISNHRSLTSLRGNEFTQRPRSPYRYPARLKRPGYRPSSPLSDVTGLPPSRNPGVRLNSSLRSNYGPPMHLNPPPPVPYQHRNRSAPSVASIGSYRSEGGVSSLHKAPSTVSDRYASAVSSQHQLVELSADPPSPVSSLPHTPLDEDSGPAYEAEYSHKHTRRRSSVPTTGYYDYTEQLYDAPRASPVPVLPPPAPIPLPDQEVSTSVPMGFVQRIKTILEERAIIEQTAATPVSASFESLGSKRGSVPSIAELPASPVGPRITRAMVLKVLEPTVTAVVDLAPVNPKPAGVDEAEQALGGALNDASPAEKAATLVRAASATPSVGTAASGGAAGVDRSLRYSMPTRLDCSGSSDLQAFMRDIETNAETGSVVGEPTEVPDASALPETKVPDTKAESMMRSFHGAEESCVLQATDLTVEPPKSRRASVQKAPDDFISNSEFSVPFTLVSTDDSCVSQAASDFAGRFTLPLVPEQRESIENAQLEFESPEKASAAGKSPVPDISFDELLPAPQGAKVNPMDRSGGFVSRGGGGTMPFATAWPAGLNIVEARKCLQDEGTTTDLRFPTLRLGGTASHLSDVKEEPNLETSFVDLSKPSFSVYDPDLITNGPSSSELGPNQEPKTVPRARTAAVHEQNQESTANQSPSTPDQQPRKIPSLKFSQIDLLARLDGEPETERPRSGDEFPTLAHPEPERPSTSVYMREKYDCLFKHLDDMASRQCAEQGSVEPSKNQHQDQPVANGTPDINVYAASRGQSSSSAPVFPTLRPLSPSELIEEVNRISIPSITGLTQRLSELLPSFYQAMEQETIESTINEIRGLGRIELDIPPLNLPGSPFTPHTPDGRTRSLTSSPTSYPPRPTHQRPSSVPAGCITPTPPLTLPAPVLLRHRSLSDGDADMQMGITNPRITSWQTLCCPESRPWNLDASYPWARDMPVIDISLPAPVQRPEKSLRHPPSRLRIRVSSVSTPSPASAQASLRGRPATDDEPTSSTVDTFRHTSRRKTSTTSILGSISRRIGLAHLSPMHSPRAPSPPARAYVPFTPLPTSSLTLPEDDPGTGASVGTDRSVEAGDRYPTTGLTPLSAMNLDEVRSFFSDDSSVRGSGRGRKGLKKRLTQLSRRLPRATSALEARRSEGVETGGVLLEGRAGSAPGVPEGPIGESFAGMGKAEFRARRIVERVKSLWYKGGALLRSLAVTRKASTGRMRGDDRMVWEEEGDSGVWSNL</sequence>
<feature type="region of interest" description="Disordered" evidence="1">
    <location>
        <begin position="176"/>
        <end position="335"/>
    </location>
</feature>
<evidence type="ECO:0000256" key="1">
    <source>
        <dbReference type="SAM" id="MobiDB-lite"/>
    </source>
</evidence>
<feature type="region of interest" description="Disordered" evidence="1">
    <location>
        <begin position="1209"/>
        <end position="1235"/>
    </location>
</feature>
<dbReference type="Proteomes" id="UP000799640">
    <property type="component" value="Unassembled WGS sequence"/>
</dbReference>
<feature type="compositionally biased region" description="Basic and acidic residues" evidence="1">
    <location>
        <begin position="833"/>
        <end position="846"/>
    </location>
</feature>
<protein>
    <submittedName>
        <fullName evidence="2">Uncharacterized protein</fullName>
    </submittedName>
</protein>
<dbReference type="EMBL" id="ML996696">
    <property type="protein sequence ID" value="KAF2399966.1"/>
    <property type="molecule type" value="Genomic_DNA"/>
</dbReference>
<feature type="region of interest" description="Disordered" evidence="1">
    <location>
        <begin position="766"/>
        <end position="821"/>
    </location>
</feature>